<evidence type="ECO:0000313" key="3">
    <source>
        <dbReference type="Proteomes" id="UP001596456"/>
    </source>
</evidence>
<gene>
    <name evidence="2" type="ORF">ACFQPS_08240</name>
</gene>
<reference evidence="3" key="1">
    <citation type="journal article" date="2019" name="Int. J. Syst. Evol. Microbiol.">
        <title>The Global Catalogue of Microorganisms (GCM) 10K type strain sequencing project: providing services to taxonomists for standard genome sequencing and annotation.</title>
        <authorList>
            <consortium name="The Broad Institute Genomics Platform"/>
            <consortium name="The Broad Institute Genome Sequencing Center for Infectious Disease"/>
            <person name="Wu L."/>
            <person name="Ma J."/>
        </authorList>
    </citation>
    <scope>NUCLEOTIDE SEQUENCE [LARGE SCALE GENOMIC DNA]</scope>
    <source>
        <strain evidence="3">CGMCC 1.16275</strain>
    </source>
</reference>
<evidence type="ECO:0000259" key="1">
    <source>
        <dbReference type="Pfam" id="PF06527"/>
    </source>
</evidence>
<name>A0ABW2KVZ7_9PROT</name>
<keyword evidence="3" id="KW-1185">Reference proteome</keyword>
<sequence>MWSGSRLWPGRPAPLQGESFSSWFVRVAGANGHRPRELYRVCMPAGDRSPPDLDRHADPLLIRDLAEATGIPVGSISGGTFDQFAGMAFERDEDGRNVLPWLPPAGRYAGKRCFGQQVCPRCLAEDPVPHLRLTWRLGVMTKCPKHGTLLLDRCPECREPIAVLRQDGRSAFFCWSCGSAVRAWRAGLPPVDIQPVQATWMEIVSRGWTKLGAYGPVYSFAALEILALLMRLLAGGQHAYPLRAWVGERAPGACVPPTAIPRVRDLAHLAPAPRSILLMMADWLMQDWPHRFVAAGRSVGLATSHIRRRHGDTAPFAFAHAVDWHLNAAQRTGTRAEIERAKEILTERGVSPTCRNLVELVGTKLTAIEELAEPASDGAPWGKGRYWKLDGVSPEVKEAARTAAHRAGEGVGPWLDALLRERLNLPAKREHPETCSNTPIISR</sequence>
<comment type="caution">
    <text evidence="2">The sequence shown here is derived from an EMBL/GenBank/DDBJ whole genome shotgun (WGS) entry which is preliminary data.</text>
</comment>
<dbReference type="Proteomes" id="UP001596456">
    <property type="component" value="Unassembled WGS sequence"/>
</dbReference>
<dbReference type="RefSeq" id="WP_377358043.1">
    <property type="nucleotide sequence ID" value="NZ_JBHTCM010000010.1"/>
</dbReference>
<feature type="domain" description="TniQ" evidence="1">
    <location>
        <begin position="10"/>
        <end position="150"/>
    </location>
</feature>
<evidence type="ECO:0000313" key="2">
    <source>
        <dbReference type="EMBL" id="MFC7333150.1"/>
    </source>
</evidence>
<dbReference type="EMBL" id="JBHTCM010000010">
    <property type="protein sequence ID" value="MFC7333150.1"/>
    <property type="molecule type" value="Genomic_DNA"/>
</dbReference>
<protein>
    <submittedName>
        <fullName evidence="2">TniQ family protein</fullName>
    </submittedName>
</protein>
<organism evidence="2 3">
    <name type="scientific">Rhodocista pekingensis</name>
    <dbReference type="NCBI Taxonomy" id="201185"/>
    <lineage>
        <taxon>Bacteria</taxon>
        <taxon>Pseudomonadati</taxon>
        <taxon>Pseudomonadota</taxon>
        <taxon>Alphaproteobacteria</taxon>
        <taxon>Rhodospirillales</taxon>
        <taxon>Azospirillaceae</taxon>
        <taxon>Rhodocista</taxon>
    </lineage>
</organism>
<dbReference type="SUPFAM" id="SSF161187">
    <property type="entry name" value="YfgJ-like"/>
    <property type="match status" value="1"/>
</dbReference>
<accession>A0ABW2KVZ7</accession>
<dbReference type="InterPro" id="IPR009492">
    <property type="entry name" value="TniQ"/>
</dbReference>
<proteinExistence type="predicted"/>
<dbReference type="Pfam" id="PF06527">
    <property type="entry name" value="TniQ"/>
    <property type="match status" value="1"/>
</dbReference>